<dbReference type="PROSITE" id="PS51375">
    <property type="entry name" value="PPR"/>
    <property type="match status" value="1"/>
</dbReference>
<dbReference type="AlphaFoldDB" id="A0AAD8IZ55"/>
<sequence length="107" mass="12455">MSNSSTPKHSSCSNKYNPPPLLFWLHDLFQLIQNSGALTMPGRKLGRMDFATKVFDRMLVRTHIFWNTMVSGFSLSYDCDFTSKIFRRMKLEGFEPCEAQGMSEYHY</sequence>
<protein>
    <recommendedName>
        <fullName evidence="5">Pentatricopeptide repeat-containing protein</fullName>
    </recommendedName>
</protein>
<dbReference type="Gene3D" id="1.25.40.10">
    <property type="entry name" value="Tetratricopeptide repeat domain"/>
    <property type="match status" value="1"/>
</dbReference>
<dbReference type="InterPro" id="IPR011990">
    <property type="entry name" value="TPR-like_helical_dom_sf"/>
</dbReference>
<keyword evidence="1" id="KW-0677">Repeat</keyword>
<reference evidence="3" key="1">
    <citation type="submission" date="2023-02" db="EMBL/GenBank/DDBJ databases">
        <title>Genome of toxic invasive species Heracleum sosnowskyi carries increased number of genes despite the absence of recent whole-genome duplications.</title>
        <authorList>
            <person name="Schelkunov M."/>
            <person name="Shtratnikova V."/>
            <person name="Makarenko M."/>
            <person name="Klepikova A."/>
            <person name="Omelchenko D."/>
            <person name="Novikova G."/>
            <person name="Obukhova E."/>
            <person name="Bogdanov V."/>
            <person name="Penin A."/>
            <person name="Logacheva M."/>
        </authorList>
    </citation>
    <scope>NUCLEOTIDE SEQUENCE</scope>
    <source>
        <strain evidence="3">Hsosn_3</strain>
        <tissue evidence="3">Leaf</tissue>
    </source>
</reference>
<dbReference type="EMBL" id="JAUIZM010000003">
    <property type="protein sequence ID" value="KAK1393929.1"/>
    <property type="molecule type" value="Genomic_DNA"/>
</dbReference>
<proteinExistence type="predicted"/>
<organism evidence="3 4">
    <name type="scientific">Heracleum sosnowskyi</name>
    <dbReference type="NCBI Taxonomy" id="360622"/>
    <lineage>
        <taxon>Eukaryota</taxon>
        <taxon>Viridiplantae</taxon>
        <taxon>Streptophyta</taxon>
        <taxon>Embryophyta</taxon>
        <taxon>Tracheophyta</taxon>
        <taxon>Spermatophyta</taxon>
        <taxon>Magnoliopsida</taxon>
        <taxon>eudicotyledons</taxon>
        <taxon>Gunneridae</taxon>
        <taxon>Pentapetalae</taxon>
        <taxon>asterids</taxon>
        <taxon>campanulids</taxon>
        <taxon>Apiales</taxon>
        <taxon>Apiaceae</taxon>
        <taxon>Apioideae</taxon>
        <taxon>apioid superclade</taxon>
        <taxon>Tordylieae</taxon>
        <taxon>Tordyliinae</taxon>
        <taxon>Heracleum</taxon>
    </lineage>
</organism>
<name>A0AAD8IZ55_9APIA</name>
<dbReference type="Pfam" id="PF01535">
    <property type="entry name" value="PPR"/>
    <property type="match status" value="2"/>
</dbReference>
<feature type="repeat" description="PPR" evidence="2">
    <location>
        <begin position="62"/>
        <end position="96"/>
    </location>
</feature>
<evidence type="ECO:0000313" key="3">
    <source>
        <dbReference type="EMBL" id="KAK1393929.1"/>
    </source>
</evidence>
<comment type="caution">
    <text evidence="3">The sequence shown here is derived from an EMBL/GenBank/DDBJ whole genome shotgun (WGS) entry which is preliminary data.</text>
</comment>
<evidence type="ECO:0000313" key="4">
    <source>
        <dbReference type="Proteomes" id="UP001237642"/>
    </source>
</evidence>
<evidence type="ECO:0000256" key="2">
    <source>
        <dbReference type="PROSITE-ProRule" id="PRU00708"/>
    </source>
</evidence>
<dbReference type="Proteomes" id="UP001237642">
    <property type="component" value="Unassembled WGS sequence"/>
</dbReference>
<evidence type="ECO:0000256" key="1">
    <source>
        <dbReference type="ARBA" id="ARBA00022737"/>
    </source>
</evidence>
<evidence type="ECO:0008006" key="5">
    <source>
        <dbReference type="Google" id="ProtNLM"/>
    </source>
</evidence>
<gene>
    <name evidence="3" type="ORF">POM88_012985</name>
</gene>
<dbReference type="InterPro" id="IPR002885">
    <property type="entry name" value="PPR_rpt"/>
</dbReference>
<accession>A0AAD8IZ55</accession>
<keyword evidence="4" id="KW-1185">Reference proteome</keyword>
<reference evidence="3" key="2">
    <citation type="submission" date="2023-05" db="EMBL/GenBank/DDBJ databases">
        <authorList>
            <person name="Schelkunov M.I."/>
        </authorList>
    </citation>
    <scope>NUCLEOTIDE SEQUENCE</scope>
    <source>
        <strain evidence="3">Hsosn_3</strain>
        <tissue evidence="3">Leaf</tissue>
    </source>
</reference>